<dbReference type="AlphaFoldDB" id="A0A414FWB7"/>
<name>A0A414FWB7_9BACT</name>
<gene>
    <name evidence="2" type="ORF">DW789_06385</name>
</gene>
<evidence type="ECO:0000313" key="3">
    <source>
        <dbReference type="Proteomes" id="UP000284361"/>
    </source>
</evidence>
<protein>
    <recommendedName>
        <fullName evidence="1">Lipocalin-like domain-containing protein</fullName>
    </recommendedName>
</protein>
<proteinExistence type="predicted"/>
<dbReference type="Pfam" id="PF16585">
    <property type="entry name" value="Lipocalin_8"/>
    <property type="match status" value="1"/>
</dbReference>
<accession>A0A414FWB7</accession>
<dbReference type="InterPro" id="IPR024311">
    <property type="entry name" value="Lipocalin-like"/>
</dbReference>
<organism evidence="2 3">
    <name type="scientific">Phocaeicola plebeius</name>
    <dbReference type="NCBI Taxonomy" id="310297"/>
    <lineage>
        <taxon>Bacteria</taxon>
        <taxon>Pseudomonadati</taxon>
        <taxon>Bacteroidota</taxon>
        <taxon>Bacteroidia</taxon>
        <taxon>Bacteroidales</taxon>
        <taxon>Bacteroidaceae</taxon>
        <taxon>Phocaeicola</taxon>
    </lineage>
</organism>
<sequence length="149" mass="17814">MKKLKIKTYIKLLIILLLINGCEKAPMNNQIEGMWKLEEYTTHEDQITHTCERIYYSIQLWMVEIAEKQGPHGYKSSIGRFIYEENTNKIIMKDFYYRSWTTDNKEATIIEDLKPYGLNNLESIFEIIDINKNNLVLRSDYATLRFTRF</sequence>
<dbReference type="Gene3D" id="2.40.128.280">
    <property type="match status" value="1"/>
</dbReference>
<reference evidence="2 3" key="1">
    <citation type="submission" date="2018-08" db="EMBL/GenBank/DDBJ databases">
        <title>A genome reference for cultivated species of the human gut microbiota.</title>
        <authorList>
            <person name="Zou Y."/>
            <person name="Xue W."/>
            <person name="Luo G."/>
        </authorList>
    </citation>
    <scope>NUCLEOTIDE SEQUENCE [LARGE SCALE GENOMIC DNA]</scope>
    <source>
        <strain evidence="2 3">AM31-10</strain>
    </source>
</reference>
<dbReference type="Proteomes" id="UP000284361">
    <property type="component" value="Unassembled WGS sequence"/>
</dbReference>
<dbReference type="EMBL" id="QSJG01000009">
    <property type="protein sequence ID" value="RHD55441.1"/>
    <property type="molecule type" value="Genomic_DNA"/>
</dbReference>
<evidence type="ECO:0000313" key="2">
    <source>
        <dbReference type="EMBL" id="RHD55441.1"/>
    </source>
</evidence>
<dbReference type="RefSeq" id="WP_118164335.1">
    <property type="nucleotide sequence ID" value="NZ_JAQCSP010000018.1"/>
</dbReference>
<feature type="domain" description="Lipocalin-like" evidence="1">
    <location>
        <begin position="18"/>
        <end position="149"/>
    </location>
</feature>
<comment type="caution">
    <text evidence="2">The sequence shown here is derived from an EMBL/GenBank/DDBJ whole genome shotgun (WGS) entry which is preliminary data.</text>
</comment>
<evidence type="ECO:0000259" key="1">
    <source>
        <dbReference type="Pfam" id="PF16585"/>
    </source>
</evidence>